<evidence type="ECO:0000256" key="1">
    <source>
        <dbReference type="SAM" id="MobiDB-lite"/>
    </source>
</evidence>
<dbReference type="EMBL" id="JBANRG010000011">
    <property type="protein sequence ID" value="KAK7462240.1"/>
    <property type="molecule type" value="Genomic_DNA"/>
</dbReference>
<reference evidence="2 3" key="1">
    <citation type="submission" date="2024-01" db="EMBL/GenBank/DDBJ databases">
        <title>A draft genome for the cacao thread blight pathogen Marasmiellus scandens.</title>
        <authorList>
            <person name="Baruah I.K."/>
            <person name="Leung J."/>
            <person name="Bukari Y."/>
            <person name="Amoako-Attah I."/>
            <person name="Meinhardt L.W."/>
            <person name="Bailey B.A."/>
            <person name="Cohen S.P."/>
        </authorList>
    </citation>
    <scope>NUCLEOTIDE SEQUENCE [LARGE SCALE GENOMIC DNA]</scope>
    <source>
        <strain evidence="2 3">GH-19</strain>
    </source>
</reference>
<gene>
    <name evidence="2" type="ORF">VKT23_007845</name>
</gene>
<comment type="caution">
    <text evidence="2">The sequence shown here is derived from an EMBL/GenBank/DDBJ whole genome shotgun (WGS) entry which is preliminary data.</text>
</comment>
<dbReference type="Proteomes" id="UP001498398">
    <property type="component" value="Unassembled WGS sequence"/>
</dbReference>
<protein>
    <submittedName>
        <fullName evidence="2">Uncharacterized protein</fullName>
    </submittedName>
</protein>
<feature type="region of interest" description="Disordered" evidence="1">
    <location>
        <begin position="1"/>
        <end position="26"/>
    </location>
</feature>
<sequence>MGGFTDEDVFTDRPSPEDFTQYKSTGGNNMVSVALAAPRKPKAKAKPAPLQHHGAVADVTASFPAHAPVHARQVQGAVPAYAPAQTYVLAQAYNPAPYPAPAVDTASKIPNWVEEKWDSAILPTLYHLLYTSKSPFSDFSKEGTAALLVGQVQRALDAVFPGHTLVVESDDAISGKASAHLTEKRGAIGSLTLKLVQSYIAKHVADDPAAIRAFCSWALPHGLALYRVPINPQHPDPRDPLFVTPEDPYKSAFVIDTMTTLLAASKKLALNSKDLGYPLGALALVATGIERAIVAHSTSVYVNPGPFSRDKLSKIVDQYVTNVSQLSDRRWASILKNCSAEQTLKDARHEPLKTAAIMDMHRINLYIPSPVKGKN</sequence>
<evidence type="ECO:0000313" key="3">
    <source>
        <dbReference type="Proteomes" id="UP001498398"/>
    </source>
</evidence>
<evidence type="ECO:0000313" key="2">
    <source>
        <dbReference type="EMBL" id="KAK7462240.1"/>
    </source>
</evidence>
<accession>A0ABR1JJQ8</accession>
<name>A0ABR1JJQ8_9AGAR</name>
<proteinExistence type="predicted"/>
<organism evidence="2 3">
    <name type="scientific">Marasmiellus scandens</name>
    <dbReference type="NCBI Taxonomy" id="2682957"/>
    <lineage>
        <taxon>Eukaryota</taxon>
        <taxon>Fungi</taxon>
        <taxon>Dikarya</taxon>
        <taxon>Basidiomycota</taxon>
        <taxon>Agaricomycotina</taxon>
        <taxon>Agaricomycetes</taxon>
        <taxon>Agaricomycetidae</taxon>
        <taxon>Agaricales</taxon>
        <taxon>Marasmiineae</taxon>
        <taxon>Omphalotaceae</taxon>
        <taxon>Marasmiellus</taxon>
    </lineage>
</organism>
<keyword evidence="3" id="KW-1185">Reference proteome</keyword>